<proteinExistence type="predicted"/>
<evidence type="ECO:0000313" key="2">
    <source>
        <dbReference type="EMBL" id="CAD6502874.1"/>
    </source>
</evidence>
<dbReference type="Proteomes" id="UP000683417">
    <property type="component" value="Unassembled WGS sequence"/>
</dbReference>
<gene>
    <name evidence="1" type="ORF">BGTH12_LOCUS4227</name>
    <name evidence="2" type="ORF">BGTH12_LOCUS4232</name>
</gene>
<comment type="caution">
    <text evidence="1">The sequence shown here is derived from an EMBL/GenBank/DDBJ whole genome shotgun (WGS) entry which is preliminary data.</text>
</comment>
<organism evidence="1 3">
    <name type="scientific">Blumeria graminis f. sp. triticale</name>
    <dbReference type="NCBI Taxonomy" id="1689686"/>
    <lineage>
        <taxon>Eukaryota</taxon>
        <taxon>Fungi</taxon>
        <taxon>Dikarya</taxon>
        <taxon>Ascomycota</taxon>
        <taxon>Pezizomycotina</taxon>
        <taxon>Leotiomycetes</taxon>
        <taxon>Erysiphales</taxon>
        <taxon>Erysiphaceae</taxon>
        <taxon>Blumeria</taxon>
    </lineage>
</organism>
<name>A0A9W4GES6_BLUGR</name>
<dbReference type="AlphaFoldDB" id="A0A9W4GES6"/>
<reference evidence="1" key="1">
    <citation type="submission" date="2020-10" db="EMBL/GenBank/DDBJ databases">
        <authorList>
            <person name="Muller C M."/>
        </authorList>
    </citation>
    <scope>NUCLEOTIDE SEQUENCE</scope>
    <source>
        <strain evidence="1">THUN-12</strain>
    </source>
</reference>
<protein>
    <submittedName>
        <fullName evidence="1">BgTH12-05458</fullName>
    </submittedName>
    <submittedName>
        <fullName evidence="2">BgTH12-05463</fullName>
    </submittedName>
</protein>
<evidence type="ECO:0000313" key="3">
    <source>
        <dbReference type="Proteomes" id="UP000683417"/>
    </source>
</evidence>
<feature type="non-terminal residue" evidence="1">
    <location>
        <position position="1"/>
    </location>
</feature>
<evidence type="ECO:0000313" key="1">
    <source>
        <dbReference type="EMBL" id="CAD6502869.1"/>
    </source>
</evidence>
<dbReference type="EMBL" id="CAJHIT010000006">
    <property type="protein sequence ID" value="CAD6502874.1"/>
    <property type="molecule type" value="Genomic_DNA"/>
</dbReference>
<dbReference type="EMBL" id="CAJHIT010000006">
    <property type="protein sequence ID" value="CAD6502869.1"/>
    <property type="molecule type" value="Genomic_DNA"/>
</dbReference>
<accession>A0A9W4GES6</accession>
<sequence>CDSLSQLSNTLPQFPCRSCSGVNSIQIASVPLTGFPLPAKCPASVSLQKTCLPERSV</sequence>